<name>A0ABP1GDZ3_9CHLO</name>
<dbReference type="Proteomes" id="UP001497392">
    <property type="component" value="Unassembled WGS sequence"/>
</dbReference>
<evidence type="ECO:0000313" key="3">
    <source>
        <dbReference type="EMBL" id="CAL5229500.1"/>
    </source>
</evidence>
<reference evidence="3 4" key="1">
    <citation type="submission" date="2024-06" db="EMBL/GenBank/DDBJ databases">
        <authorList>
            <person name="Kraege A."/>
            <person name="Thomma B."/>
        </authorList>
    </citation>
    <scope>NUCLEOTIDE SEQUENCE [LARGE SCALE GENOMIC DNA]</scope>
</reference>
<dbReference type="PANTHER" id="PTHR47605">
    <property type="entry name" value="TRANSCRIPTIONAL ELONGATION REGULATOR MINIYO"/>
    <property type="match status" value="1"/>
</dbReference>
<sequence length="1346" mass="142880">MSLRKGLRADSEDELLQMQAEFQASGKAPAAKVAGARSKTPAGPPAHPVAESMPPSQGKHSEGSPDLPRESETIEGWQIVGDVCERQPQSSAAPQLPPTVSSTAFPKATHRRVSKFALSRRAKGTGAKPGDSSTETAAPSLSGHQAKEPPSMQGVPPLLDSVRSTGRSIASVPSQSSPPATGGGRAGDSRDDERQMAREIAAENQKLIASMQPDQATALPLPCLDLYQRNLFDKHKAVQVEKAKEEIRERLDPSILAFLEKRAAQRKAQHLASNEASASTQHNGSAKSQQPRGQPRAGTHGTDAGKVKTPAEQQGLLPDSLQASVEESDSQGRSAVARMSFDTAGQLVAVRDAVAEALPVTERDILRQVTACQQRNHHGQDEGAMGSGYTVQEMCELARSALPAQRAFACRHLAAILARTQRSLRGDPTSKAGDAPQTEDVTWQDLWRHLTCDCEAALVLRLALDDSNAGVIAAAAAGLHALLDSKGGASESDFPDIELPAVPARRLERPHLSAAWMSLYPAQESKDPSFPQNAAEAAVGAGSDADPRELAKHDTLAALLHMQILDRIKYLLTSAAAPGALQPLLALLGDLALGGADVAHAICDTPGLVEGLMAILDLRSAAAASQTARTEQAARPAALGVLCLLCCSSAPIARRLLAEGLESRVLHFVVQPALQKGGDQSAEQISLQLQVIALRIWRVLAAMGLSGLPLEDAYPAVCRHLEPCLDRPLVAGPTAQDHADLEASISAEALGLFWTAVQHDAAMGHGSRVSEDCGAAIKEAAAAWLEPQILERLRISLSLCMSENGGRSLNRPTRALLSAFSAAVCIKALDKDFCAPKLSALAIAVSGMASSSSSGLLESLLQLLRASHAQRTHADNDDALHGAQAFQAAGAALQACLKTLKDSYPKQAASLAVATLKALAEDADRTIGSLHSEMCIEPWHAVQLERQQSRAALLLTAIELLQSQSKIDANDFLRSHGREHSNMLMWALTLLPPGAEDLALRALSCLLVHSGFTGLHTLATEQVTALLSGKSSLAEAALREAAWWQQDAEKAGPAQLPSAEQLRESLLCAYARHWLGLVPEGQLSASAAAMPLVLSSCFRQPLGSRLPLPMEWPYHVGWEGEALEREEQSQLTSIPEEEAGSSTEQGDAAACLLFLLGLEITDSAFLASLPIGTRLSRVLDLLFGAAPESPTSATSAKPWTDPLMRQTAAALLSVYLNLFDGQGSVSRSVTCITETEAARWATEFATVSFGDALLASAVAMLLLPQMPSGVQVTVLDVLDQEGALHLLPSIEKAPGLEHEKDDKDLYLKIKPPAEVLRVYRRLLDEGSFSKAAELGSLPYVMATKWA</sequence>
<dbReference type="EMBL" id="CAXHTA020000020">
    <property type="protein sequence ID" value="CAL5229500.1"/>
    <property type="molecule type" value="Genomic_DNA"/>
</dbReference>
<feature type="region of interest" description="Disordered" evidence="1">
    <location>
        <begin position="267"/>
        <end position="336"/>
    </location>
</feature>
<dbReference type="Pfam" id="PF08620">
    <property type="entry name" value="RPAP1_C"/>
    <property type="match status" value="1"/>
</dbReference>
<feature type="compositionally biased region" description="Basic and acidic residues" evidence="1">
    <location>
        <begin position="59"/>
        <end position="72"/>
    </location>
</feature>
<feature type="domain" description="RPAP1 C-terminal" evidence="2">
    <location>
        <begin position="373"/>
        <end position="420"/>
    </location>
</feature>
<evidence type="ECO:0000259" key="2">
    <source>
        <dbReference type="Pfam" id="PF08620"/>
    </source>
</evidence>
<feature type="region of interest" description="Disordered" evidence="1">
    <location>
        <begin position="18"/>
        <end position="207"/>
    </location>
</feature>
<feature type="compositionally biased region" description="Basic residues" evidence="1">
    <location>
        <begin position="108"/>
        <end position="123"/>
    </location>
</feature>
<organism evidence="3 4">
    <name type="scientific">Coccomyxa viridis</name>
    <dbReference type="NCBI Taxonomy" id="1274662"/>
    <lineage>
        <taxon>Eukaryota</taxon>
        <taxon>Viridiplantae</taxon>
        <taxon>Chlorophyta</taxon>
        <taxon>core chlorophytes</taxon>
        <taxon>Trebouxiophyceae</taxon>
        <taxon>Trebouxiophyceae incertae sedis</taxon>
        <taxon>Coccomyxaceae</taxon>
        <taxon>Coccomyxa</taxon>
    </lineage>
</organism>
<comment type="caution">
    <text evidence="3">The sequence shown here is derived from an EMBL/GenBank/DDBJ whole genome shotgun (WGS) entry which is preliminary data.</text>
</comment>
<dbReference type="InterPro" id="IPR055326">
    <property type="entry name" value="MINIYO"/>
</dbReference>
<dbReference type="PANTHER" id="PTHR47605:SF2">
    <property type="entry name" value="TRANSCRIPTIONAL ELONGATION REGULATOR MINIYO"/>
    <property type="match status" value="1"/>
</dbReference>
<dbReference type="InterPro" id="IPR013929">
    <property type="entry name" value="RPAP1_C"/>
</dbReference>
<accession>A0ABP1GDZ3</accession>
<proteinExistence type="predicted"/>
<protein>
    <submittedName>
        <fullName evidence="3">G12836 protein</fullName>
    </submittedName>
</protein>
<evidence type="ECO:0000256" key="1">
    <source>
        <dbReference type="SAM" id="MobiDB-lite"/>
    </source>
</evidence>
<keyword evidence="4" id="KW-1185">Reference proteome</keyword>
<feature type="compositionally biased region" description="Basic and acidic residues" evidence="1">
    <location>
        <begin position="187"/>
        <end position="201"/>
    </location>
</feature>
<feature type="compositionally biased region" description="Polar residues" evidence="1">
    <location>
        <begin position="271"/>
        <end position="292"/>
    </location>
</feature>
<evidence type="ECO:0000313" key="4">
    <source>
        <dbReference type="Proteomes" id="UP001497392"/>
    </source>
</evidence>
<gene>
    <name evidence="3" type="primary">g12836</name>
    <name evidence="3" type="ORF">VP750_LOCUS11406</name>
</gene>
<feature type="compositionally biased region" description="Polar residues" evidence="1">
    <location>
        <begin position="131"/>
        <end position="143"/>
    </location>
</feature>
<feature type="compositionally biased region" description="Polar residues" evidence="1">
    <location>
        <begin position="162"/>
        <end position="179"/>
    </location>
</feature>